<proteinExistence type="predicted"/>
<comment type="caution">
    <text evidence="2">The sequence shown here is derived from an EMBL/GenBank/DDBJ whole genome shotgun (WGS) entry which is preliminary data.</text>
</comment>
<protein>
    <submittedName>
        <fullName evidence="2">Flagellar protein FlgN</fullName>
    </submittedName>
</protein>
<gene>
    <name evidence="2" type="ORF">ACFOU2_24745</name>
</gene>
<organism evidence="2 3">
    <name type="scientific">Bacillus songklensis</name>
    <dbReference type="NCBI Taxonomy" id="1069116"/>
    <lineage>
        <taxon>Bacteria</taxon>
        <taxon>Bacillati</taxon>
        <taxon>Bacillota</taxon>
        <taxon>Bacilli</taxon>
        <taxon>Bacillales</taxon>
        <taxon>Bacillaceae</taxon>
        <taxon>Bacillus</taxon>
    </lineage>
</organism>
<name>A0ABV8BBL5_9BACI</name>
<dbReference type="RefSeq" id="WP_377918946.1">
    <property type="nucleotide sequence ID" value="NZ_JBHRZT010000073.1"/>
</dbReference>
<dbReference type="SUPFAM" id="SSF140566">
    <property type="entry name" value="FlgN-like"/>
    <property type="match status" value="1"/>
</dbReference>
<dbReference type="Pfam" id="PF05130">
    <property type="entry name" value="FlgN"/>
    <property type="match status" value="1"/>
</dbReference>
<keyword evidence="2" id="KW-0969">Cilium</keyword>
<sequence>MQAEKLREILTKQLTVHKSLLAIAERKTDIIKKGDLQSLNEILKHEQAHIALISQLERERNEETVKLLSGHPIQGEQPTLSDVIEAVHSTEKEPLRSLQTELVACIQSLKERNELNQQLIYQSMQFVNLTMDLIRPQPKNFNYEKPKRPINAVKSHSMFNSKA</sequence>
<accession>A0ABV8BBL5</accession>
<dbReference type="Proteomes" id="UP001595752">
    <property type="component" value="Unassembled WGS sequence"/>
</dbReference>
<keyword evidence="1" id="KW-1005">Bacterial flagellum biogenesis</keyword>
<keyword evidence="2" id="KW-0282">Flagellum</keyword>
<dbReference type="Gene3D" id="1.20.58.300">
    <property type="entry name" value="FlgN-like"/>
    <property type="match status" value="1"/>
</dbReference>
<keyword evidence="2" id="KW-0966">Cell projection</keyword>
<dbReference type="InterPro" id="IPR036679">
    <property type="entry name" value="FlgN-like_sf"/>
</dbReference>
<keyword evidence="3" id="KW-1185">Reference proteome</keyword>
<dbReference type="EMBL" id="JBHRZT010000073">
    <property type="protein sequence ID" value="MFC3886527.1"/>
    <property type="molecule type" value="Genomic_DNA"/>
</dbReference>
<evidence type="ECO:0000313" key="3">
    <source>
        <dbReference type="Proteomes" id="UP001595752"/>
    </source>
</evidence>
<reference evidence="3" key="1">
    <citation type="journal article" date="2019" name="Int. J. Syst. Evol. Microbiol.">
        <title>The Global Catalogue of Microorganisms (GCM) 10K type strain sequencing project: providing services to taxonomists for standard genome sequencing and annotation.</title>
        <authorList>
            <consortium name="The Broad Institute Genomics Platform"/>
            <consortium name="The Broad Institute Genome Sequencing Center for Infectious Disease"/>
            <person name="Wu L."/>
            <person name="Ma J."/>
        </authorList>
    </citation>
    <scope>NUCLEOTIDE SEQUENCE [LARGE SCALE GENOMIC DNA]</scope>
    <source>
        <strain evidence="3">CCUG 61889</strain>
    </source>
</reference>
<dbReference type="InterPro" id="IPR007809">
    <property type="entry name" value="FlgN-like"/>
</dbReference>
<evidence type="ECO:0000256" key="1">
    <source>
        <dbReference type="ARBA" id="ARBA00022795"/>
    </source>
</evidence>
<evidence type="ECO:0000313" key="2">
    <source>
        <dbReference type="EMBL" id="MFC3886527.1"/>
    </source>
</evidence>